<sequence>MTTDVSVAQLAVGVIAVYPRRFYLYADEPGPAFDRLVNILETCKLAERHMAATDQIIGARTGCEDIRVQFGDLHGPQLAEKLADVFRDLAVRDGIGVRVYLRKRQHETQEDGVVLGLPGADLEADHAALCSLLNQAAAAAGLMPRAGD</sequence>
<proteinExistence type="predicted"/>
<dbReference type="Proteomes" id="UP000656042">
    <property type="component" value="Unassembled WGS sequence"/>
</dbReference>
<organism evidence="1 2">
    <name type="scientific">Mangrovihabitans endophyticus</name>
    <dbReference type="NCBI Taxonomy" id="1751298"/>
    <lineage>
        <taxon>Bacteria</taxon>
        <taxon>Bacillati</taxon>
        <taxon>Actinomycetota</taxon>
        <taxon>Actinomycetes</taxon>
        <taxon>Micromonosporales</taxon>
        <taxon>Micromonosporaceae</taxon>
        <taxon>Mangrovihabitans</taxon>
    </lineage>
</organism>
<reference evidence="1" key="2">
    <citation type="submission" date="2020-09" db="EMBL/GenBank/DDBJ databases">
        <authorList>
            <person name="Sun Q."/>
            <person name="Zhou Y."/>
        </authorList>
    </citation>
    <scope>NUCLEOTIDE SEQUENCE</scope>
    <source>
        <strain evidence="1">CGMCC 4.7299</strain>
    </source>
</reference>
<gene>
    <name evidence="1" type="ORF">GCM10012284_58570</name>
</gene>
<protein>
    <submittedName>
        <fullName evidence="1">Uncharacterized protein</fullName>
    </submittedName>
</protein>
<dbReference type="EMBL" id="BMMX01000051">
    <property type="protein sequence ID" value="GGL16248.1"/>
    <property type="molecule type" value="Genomic_DNA"/>
</dbReference>
<name>A0A8J3C774_9ACTN</name>
<evidence type="ECO:0000313" key="2">
    <source>
        <dbReference type="Proteomes" id="UP000656042"/>
    </source>
</evidence>
<dbReference type="RefSeq" id="WP_189082568.1">
    <property type="nucleotide sequence ID" value="NZ_BMMX01000051.1"/>
</dbReference>
<comment type="caution">
    <text evidence="1">The sequence shown here is derived from an EMBL/GenBank/DDBJ whole genome shotgun (WGS) entry which is preliminary data.</text>
</comment>
<dbReference type="AlphaFoldDB" id="A0A8J3C774"/>
<evidence type="ECO:0000313" key="1">
    <source>
        <dbReference type="EMBL" id="GGL16248.1"/>
    </source>
</evidence>
<reference evidence="1" key="1">
    <citation type="journal article" date="2014" name="Int. J. Syst. Evol. Microbiol.">
        <title>Complete genome sequence of Corynebacterium casei LMG S-19264T (=DSM 44701T), isolated from a smear-ripened cheese.</title>
        <authorList>
            <consortium name="US DOE Joint Genome Institute (JGI-PGF)"/>
            <person name="Walter F."/>
            <person name="Albersmeier A."/>
            <person name="Kalinowski J."/>
            <person name="Ruckert C."/>
        </authorList>
    </citation>
    <scope>NUCLEOTIDE SEQUENCE</scope>
    <source>
        <strain evidence="1">CGMCC 4.7299</strain>
    </source>
</reference>
<keyword evidence="2" id="KW-1185">Reference proteome</keyword>
<accession>A0A8J3C774</accession>